<dbReference type="PANTHER" id="PTHR10272:SF14">
    <property type="entry name" value="PAF ACETYLHYDROLASE FAMILY PROTEIN"/>
    <property type="match status" value="1"/>
</dbReference>
<feature type="signal peptide" evidence="5">
    <location>
        <begin position="1"/>
        <end position="15"/>
    </location>
</feature>
<evidence type="ECO:0000256" key="3">
    <source>
        <dbReference type="ARBA" id="ARBA00022963"/>
    </source>
</evidence>
<evidence type="ECO:0000256" key="1">
    <source>
        <dbReference type="ARBA" id="ARBA00013201"/>
    </source>
</evidence>
<dbReference type="EC" id="3.1.1.47" evidence="1"/>
<dbReference type="GO" id="GO:0016042">
    <property type="term" value="P:lipid catabolic process"/>
    <property type="evidence" value="ECO:0007669"/>
    <property type="project" value="UniProtKB-KW"/>
</dbReference>
<dbReference type="EMBL" id="JASWJB010000348">
    <property type="protein sequence ID" value="KAK2591276.1"/>
    <property type="molecule type" value="Genomic_DNA"/>
</dbReference>
<dbReference type="Gene3D" id="3.40.50.1820">
    <property type="entry name" value="alpha/beta hydrolase"/>
    <property type="match status" value="1"/>
</dbReference>
<evidence type="ECO:0000313" key="7">
    <source>
        <dbReference type="Proteomes" id="UP001251528"/>
    </source>
</evidence>
<name>A0AAJ0CID1_9HYPO</name>
<evidence type="ECO:0000256" key="2">
    <source>
        <dbReference type="ARBA" id="ARBA00022801"/>
    </source>
</evidence>
<reference evidence="6" key="1">
    <citation type="submission" date="2023-06" db="EMBL/GenBank/DDBJ databases">
        <title>Conoideocrella luteorostrata (Hypocreales: Clavicipitaceae), a potential biocontrol fungus for elongate hemlock scale in United States Christmas tree production areas.</title>
        <authorList>
            <person name="Barrett H."/>
            <person name="Lovett B."/>
            <person name="Macias A.M."/>
            <person name="Stajich J.E."/>
            <person name="Kasson M.T."/>
        </authorList>
    </citation>
    <scope>NUCLEOTIDE SEQUENCE</scope>
    <source>
        <strain evidence="6">ARSEF 14590</strain>
    </source>
</reference>
<keyword evidence="7" id="KW-1185">Reference proteome</keyword>
<dbReference type="SUPFAM" id="SSF53474">
    <property type="entry name" value="alpha/beta-Hydrolases"/>
    <property type="match status" value="1"/>
</dbReference>
<keyword evidence="2" id="KW-0378">Hydrolase</keyword>
<dbReference type="GO" id="GO:0003847">
    <property type="term" value="F:1-alkyl-2-acetylglycerophosphocholine esterase activity"/>
    <property type="evidence" value="ECO:0007669"/>
    <property type="project" value="UniProtKB-EC"/>
</dbReference>
<comment type="caution">
    <text evidence="6">The sequence shown here is derived from an EMBL/GenBank/DDBJ whole genome shotgun (WGS) entry which is preliminary data.</text>
</comment>
<keyword evidence="5" id="KW-0732">Signal</keyword>
<evidence type="ECO:0000256" key="4">
    <source>
        <dbReference type="ARBA" id="ARBA00023098"/>
    </source>
</evidence>
<accession>A0AAJ0CID1</accession>
<dbReference type="AlphaFoldDB" id="A0AAJ0CID1"/>
<gene>
    <name evidence="6" type="ORF">QQS21_011028</name>
</gene>
<proteinExistence type="predicted"/>
<feature type="chain" id="PRO_5042530544" description="1-alkyl-2-acetylglycerophosphocholine esterase" evidence="5">
    <location>
        <begin position="16"/>
        <end position="384"/>
    </location>
</feature>
<keyword evidence="4" id="KW-0443">Lipid metabolism</keyword>
<organism evidence="6 7">
    <name type="scientific">Conoideocrella luteorostrata</name>
    <dbReference type="NCBI Taxonomy" id="1105319"/>
    <lineage>
        <taxon>Eukaryota</taxon>
        <taxon>Fungi</taxon>
        <taxon>Dikarya</taxon>
        <taxon>Ascomycota</taxon>
        <taxon>Pezizomycotina</taxon>
        <taxon>Sordariomycetes</taxon>
        <taxon>Hypocreomycetidae</taxon>
        <taxon>Hypocreales</taxon>
        <taxon>Clavicipitaceae</taxon>
        <taxon>Conoideocrella</taxon>
    </lineage>
</organism>
<dbReference type="InterPro" id="IPR029058">
    <property type="entry name" value="AB_hydrolase_fold"/>
</dbReference>
<evidence type="ECO:0000313" key="6">
    <source>
        <dbReference type="EMBL" id="KAK2591276.1"/>
    </source>
</evidence>
<evidence type="ECO:0000256" key="5">
    <source>
        <dbReference type="SAM" id="SignalP"/>
    </source>
</evidence>
<dbReference type="Pfam" id="PF03403">
    <property type="entry name" value="PAF-AH_p_II"/>
    <property type="match status" value="2"/>
</dbReference>
<sequence>MHSLTLPLLFGAAHALFVPPPPGPYSVAVKSIELIDQSRIDPFAPEANTKRRFMASVYLPIDAQHDCKTQVVPYMPPLTASVYGKVGEPLGLPPGVIEKFEIEFCNISTVNLDISQRQSKKEFPVAVFSPGFGGTRLIYSALARSVASLGYIIITVDHTYEAAVVEFPDGTAAYAQTSAASNQSLTLRELEVRTGDESFLISQLSNTTITDSVFANFPGTFNPHRVVVYGHSFGGSTAAETALRDTRVIGGLNIDGPVYGSVGKKGIKGKPFVLVANGGEPVVDFGEFYKKIDASKMDLVVRNTQHYAFTDVPLLLTVYQIPPGSQSMVDKVFGTLHGKKVEKALDQVTAGLLEFLFSNRTKSLEDLGKNPDIDVLHSNLRKCK</sequence>
<protein>
    <recommendedName>
        <fullName evidence="1">1-alkyl-2-acetylglycerophosphocholine esterase</fullName>
        <ecNumber evidence="1">3.1.1.47</ecNumber>
    </recommendedName>
</protein>
<dbReference type="PANTHER" id="PTHR10272">
    <property type="entry name" value="PLATELET-ACTIVATING FACTOR ACETYLHYDROLASE"/>
    <property type="match status" value="1"/>
</dbReference>
<dbReference type="Proteomes" id="UP001251528">
    <property type="component" value="Unassembled WGS sequence"/>
</dbReference>
<keyword evidence="3" id="KW-0442">Lipid degradation</keyword>